<gene>
    <name evidence="1" type="ORF">Ciccas_013639</name>
</gene>
<dbReference type="PANTHER" id="PTHR10632">
    <property type="entry name" value="SULFIDE:QUINONE OXIDOREDUCTASE"/>
    <property type="match status" value="1"/>
</dbReference>
<comment type="caution">
    <text evidence="1">The sequence shown here is derived from an EMBL/GenBank/DDBJ whole genome shotgun (WGS) entry which is preliminary data.</text>
</comment>
<protein>
    <recommendedName>
        <fullName evidence="3">Sulfide quinone reductase-like protein</fullName>
    </recommendedName>
</protein>
<dbReference type="PANTHER" id="PTHR10632:SF2">
    <property type="entry name" value="SULFIDE:QUINONE OXIDOREDUCTASE, MITOCHONDRIAL"/>
    <property type="match status" value="1"/>
</dbReference>
<reference evidence="1 2" key="1">
    <citation type="submission" date="2024-11" db="EMBL/GenBank/DDBJ databases">
        <title>Adaptive evolution of stress response genes in parasites aligns with host niche diversity.</title>
        <authorList>
            <person name="Hahn C."/>
            <person name="Resl P."/>
        </authorList>
    </citation>
    <scope>NUCLEOTIDE SEQUENCE [LARGE SCALE GENOMIC DNA]</scope>
    <source>
        <strain evidence="1">EGGRZ-B1_66</strain>
        <tissue evidence="1">Body</tissue>
    </source>
</reference>
<feature type="non-terminal residue" evidence="1">
    <location>
        <position position="1"/>
    </location>
</feature>
<sequence>HNRRDNATIDFAISLPGMFAVPKYSDSLINIANSRGITRHQQSHLTRVDHKRSLVTIEKLDDKSTKQLKYDLLHIVPPMTAPEVIASNKDLTTPETGPYVAVDKATLQSVKWKNIFSLGDCSSLPTSKTAAAIASESEVLVNNLLKTMQGENNLDSYDGYTSCPLITGYNKGIIAEFLYDGKVKETLPMDQSQERRLHSFIKKSVLPHLYWNGMLAGRWPGPKHLRKLINPFS</sequence>
<dbReference type="InterPro" id="IPR015904">
    <property type="entry name" value="Sulphide_quinone_reductase"/>
</dbReference>
<dbReference type="AlphaFoldDB" id="A0ABD2PLV5"/>
<evidence type="ECO:0000313" key="2">
    <source>
        <dbReference type="Proteomes" id="UP001626550"/>
    </source>
</evidence>
<dbReference type="InterPro" id="IPR036188">
    <property type="entry name" value="FAD/NAD-bd_sf"/>
</dbReference>
<name>A0ABD2PLV5_9PLAT</name>
<dbReference type="Gene3D" id="3.50.50.100">
    <property type="match status" value="1"/>
</dbReference>
<keyword evidence="2" id="KW-1185">Reference proteome</keyword>
<organism evidence="1 2">
    <name type="scientific">Cichlidogyrus casuarinus</name>
    <dbReference type="NCBI Taxonomy" id="1844966"/>
    <lineage>
        <taxon>Eukaryota</taxon>
        <taxon>Metazoa</taxon>
        <taxon>Spiralia</taxon>
        <taxon>Lophotrochozoa</taxon>
        <taxon>Platyhelminthes</taxon>
        <taxon>Monogenea</taxon>
        <taxon>Monopisthocotylea</taxon>
        <taxon>Dactylogyridea</taxon>
        <taxon>Ancyrocephalidae</taxon>
        <taxon>Cichlidogyrus</taxon>
    </lineage>
</organism>
<accession>A0ABD2PLV5</accession>
<dbReference type="Proteomes" id="UP001626550">
    <property type="component" value="Unassembled WGS sequence"/>
</dbReference>
<dbReference type="EMBL" id="JBJKFK010006372">
    <property type="protein sequence ID" value="KAL3307837.1"/>
    <property type="molecule type" value="Genomic_DNA"/>
</dbReference>
<dbReference type="SUPFAM" id="SSF51905">
    <property type="entry name" value="FAD/NAD(P)-binding domain"/>
    <property type="match status" value="1"/>
</dbReference>
<evidence type="ECO:0000313" key="1">
    <source>
        <dbReference type="EMBL" id="KAL3307837.1"/>
    </source>
</evidence>
<proteinExistence type="predicted"/>
<evidence type="ECO:0008006" key="3">
    <source>
        <dbReference type="Google" id="ProtNLM"/>
    </source>
</evidence>